<dbReference type="Proteomes" id="UP000076449">
    <property type="component" value="Chromosome IV"/>
</dbReference>
<reference evidence="1" key="1">
    <citation type="journal article" date="2014" name="Genome Announc.">
        <title>Complete sequencing and chromosome-scale genome assembly of the industrial progenitor strain P2niaD18 from the penicillin producer Penicillium chrysogenum.</title>
        <authorList>
            <person name="Specht T."/>
            <person name="Dahlmann T.A."/>
            <person name="Zadra I."/>
            <person name="Kurnsteiner H."/>
            <person name="Kuck U."/>
        </authorList>
    </citation>
    <scope>NUCLEOTIDE SEQUENCE [LARGE SCALE GENOMIC DNA]</scope>
    <source>
        <strain evidence="1">P2niaD18</strain>
    </source>
</reference>
<name>A0A162BYX7_PENCH</name>
<protein>
    <submittedName>
        <fullName evidence="1">Uncharacterized protein</fullName>
    </submittedName>
</protein>
<sequence length="285" mass="32466">MPRSQCAGRDVDGFLADLPPSTNRYTYEGKERFEEIANTEYHRLHRLLRQLQSGLFDISLNISEYFVIIIDPPSFQRDFSLKLNVGVRQFYNPTLHILILKWTLPEHSEVTRLFYDALMEALLPMGLKEAIHGYGGTSISLGGGIIKEPNGGWGPRYPRGIAKRPSVVVEVGLSAETKLRNDARMWVDPTSGEANMAITIKVSRQKPMIKIQTWEWDSNARCPYITQSCVIEKTGDDITVSKHPLTIPFNYIFRRSPGCPRETDIRLQKQDLVKIGTGVWEMQEL</sequence>
<proteinExistence type="predicted"/>
<organism evidence="1">
    <name type="scientific">Penicillium chrysogenum</name>
    <name type="common">Penicillium notatum</name>
    <dbReference type="NCBI Taxonomy" id="5076"/>
    <lineage>
        <taxon>Eukaryota</taxon>
        <taxon>Fungi</taxon>
        <taxon>Dikarya</taxon>
        <taxon>Ascomycota</taxon>
        <taxon>Pezizomycotina</taxon>
        <taxon>Eurotiomycetes</taxon>
        <taxon>Eurotiomycetidae</taxon>
        <taxon>Eurotiales</taxon>
        <taxon>Aspergillaceae</taxon>
        <taxon>Penicillium</taxon>
        <taxon>Penicillium chrysogenum species complex</taxon>
    </lineage>
</organism>
<dbReference type="PhylomeDB" id="A0A162BYX7"/>
<dbReference type="AlphaFoldDB" id="A0A162BYX7"/>
<evidence type="ECO:0000313" key="1">
    <source>
        <dbReference type="EMBL" id="KZN84033.1"/>
    </source>
</evidence>
<gene>
    <name evidence="1" type="ORF">EN45_111510</name>
</gene>
<dbReference type="EMBL" id="CM002801">
    <property type="protein sequence ID" value="KZN84033.1"/>
    <property type="molecule type" value="Genomic_DNA"/>
</dbReference>
<accession>A0A162BYX7</accession>